<feature type="region of interest" description="Disordered" evidence="2">
    <location>
        <begin position="220"/>
        <end position="264"/>
    </location>
</feature>
<dbReference type="InterPro" id="IPR055774">
    <property type="entry name" value="DUF7350"/>
</dbReference>
<evidence type="ECO:0000313" key="5">
    <source>
        <dbReference type="Proteomes" id="UP001596312"/>
    </source>
</evidence>
<dbReference type="Gene3D" id="2.60.40.2480">
    <property type="entry name" value="Periplasmic metal-binding protein Tp34-type"/>
    <property type="match status" value="1"/>
</dbReference>
<feature type="compositionally biased region" description="Basic and acidic residues" evidence="2">
    <location>
        <begin position="220"/>
        <end position="242"/>
    </location>
</feature>
<reference evidence="4 5" key="1">
    <citation type="journal article" date="2019" name="Int. J. Syst. Evol. Microbiol.">
        <title>The Global Catalogue of Microorganisms (GCM) 10K type strain sequencing project: providing services to taxonomists for standard genome sequencing and annotation.</title>
        <authorList>
            <consortium name="The Broad Institute Genomics Platform"/>
            <consortium name="The Broad Institute Genome Sequencing Center for Infectious Disease"/>
            <person name="Wu L."/>
            <person name="Ma J."/>
        </authorList>
    </citation>
    <scope>NUCLEOTIDE SEQUENCE [LARGE SCALE GENOMIC DNA]</scope>
    <source>
        <strain evidence="4 5">CGMCC 1.3240</strain>
    </source>
</reference>
<dbReference type="RefSeq" id="WP_340603204.1">
    <property type="nucleotide sequence ID" value="NZ_JBBMXV010000002.1"/>
</dbReference>
<gene>
    <name evidence="4" type="ORF">ACFQGH_05690</name>
</gene>
<dbReference type="Proteomes" id="UP001596312">
    <property type="component" value="Unassembled WGS sequence"/>
</dbReference>
<dbReference type="EMBL" id="JBHSXQ010000002">
    <property type="protein sequence ID" value="MFC6904689.1"/>
    <property type="molecule type" value="Genomic_DNA"/>
</dbReference>
<comment type="caution">
    <text evidence="4">The sequence shown here is derived from an EMBL/GenBank/DDBJ whole genome shotgun (WGS) entry which is preliminary data.</text>
</comment>
<evidence type="ECO:0000313" key="4">
    <source>
        <dbReference type="EMBL" id="MFC6904689.1"/>
    </source>
</evidence>
<organism evidence="4 5">
    <name type="scientific">Halalkalicoccus tibetensis</name>
    <dbReference type="NCBI Taxonomy" id="175632"/>
    <lineage>
        <taxon>Archaea</taxon>
        <taxon>Methanobacteriati</taxon>
        <taxon>Methanobacteriota</taxon>
        <taxon>Stenosarchaea group</taxon>
        <taxon>Halobacteria</taxon>
        <taxon>Halobacteriales</taxon>
        <taxon>Halococcaceae</taxon>
        <taxon>Halalkalicoccus</taxon>
    </lineage>
</organism>
<dbReference type="AlphaFoldDB" id="A0ABD5V3N1"/>
<protein>
    <submittedName>
        <fullName evidence="4">Iron transporter</fullName>
    </submittedName>
</protein>
<proteinExistence type="predicted"/>
<accession>A0ABD5V3N1</accession>
<dbReference type="Pfam" id="PF24041">
    <property type="entry name" value="DUF7350"/>
    <property type="match status" value="1"/>
</dbReference>
<keyword evidence="1" id="KW-0732">Signal</keyword>
<dbReference type="Pfam" id="PF10634">
    <property type="entry name" value="Iron_transport"/>
    <property type="match status" value="1"/>
</dbReference>
<dbReference type="InterPro" id="IPR038482">
    <property type="entry name" value="Tp34-type_sf"/>
</dbReference>
<keyword evidence="5" id="KW-1185">Reference proteome</keyword>
<dbReference type="InterPro" id="IPR018470">
    <property type="entry name" value="Metal-bd_Tp34-typ"/>
</dbReference>
<evidence type="ECO:0000256" key="2">
    <source>
        <dbReference type="SAM" id="MobiDB-lite"/>
    </source>
</evidence>
<sequence>MHRRGFLQAGALLASAGLAGCTGVFETQSAWRDPPIVEDRPEAAYIPASIEEMGMYGVREVEEYAVALSYTYPHRFWTITGTETNMVDIADDDSLHLMASVWETESETVVPADVHMTVEGEGETPYARQLWPMLSQRMGFHYGDNLAMPGEGEYTATLRINPADARTAGEFEGLFEEPRTVEFDFAFDTDTVYDLGFDLIDEDERGRRGELDLMEHDEMVHHGGEGGDHDDHDDHDHGDHGHMPHPTVPSAEELPGEVVGTDRSGDAEVVVAALEEERFDGEYLAVSPRTPYNSVMLPLMALSATVTRDGETVFEDSLAGTLDPELGFHYGAAIGLEEGDELRVEVESVPQISRHDGYETAFMEMPALEFEY</sequence>
<dbReference type="PROSITE" id="PS51257">
    <property type="entry name" value="PROKAR_LIPOPROTEIN"/>
    <property type="match status" value="1"/>
</dbReference>
<evidence type="ECO:0000259" key="3">
    <source>
        <dbReference type="Pfam" id="PF24041"/>
    </source>
</evidence>
<feature type="domain" description="DUF7350" evidence="3">
    <location>
        <begin position="252"/>
        <end position="370"/>
    </location>
</feature>
<name>A0ABD5V3N1_9EURY</name>
<evidence type="ECO:0000256" key="1">
    <source>
        <dbReference type="ARBA" id="ARBA00022729"/>
    </source>
</evidence>